<dbReference type="RefSeq" id="WP_379275540.1">
    <property type="nucleotide sequence ID" value="NZ_JBHUGT010000029.1"/>
</dbReference>
<protein>
    <recommendedName>
        <fullName evidence="4">Rho termination factor N-terminal domain-containing protein</fullName>
    </recommendedName>
</protein>
<reference evidence="3" key="1">
    <citation type="journal article" date="2019" name="Int. J. Syst. Evol. Microbiol.">
        <title>The Global Catalogue of Microorganisms (GCM) 10K type strain sequencing project: providing services to taxonomists for standard genome sequencing and annotation.</title>
        <authorList>
            <consortium name="The Broad Institute Genomics Platform"/>
            <consortium name="The Broad Institute Genome Sequencing Center for Infectious Disease"/>
            <person name="Wu L."/>
            <person name="Ma J."/>
        </authorList>
    </citation>
    <scope>NUCLEOTIDE SEQUENCE [LARGE SCALE GENOMIC DNA]</scope>
    <source>
        <strain evidence="3">TISTR 1827</strain>
    </source>
</reference>
<sequence length="389" mass="44924">MNLADMLGYADIKQLSRIAEAYRCECSGHSKNELIQSILSTVSRKDVFDSQVGSLTIEDLRFLNHLLFESREAFSLEELLARAQQSCFGQTAKAEAKPPEKKTAAKRARKKSEPEPEAPVPRDIINRFRHQGWLFNGYSGTGKYLFQVPHDLKARFRETLRRKFAEELTYTDDPHVYRDEQGLMQDDVRALLHYIYHNEVQLAADGTMYKRFVLQLFDRLAIREELPPKGAWRFGYGKYFNVYPNRFSLLFDYCRQSKFLEDDGIRLALTAAGEERLAVKPPGEQIQLYKLWLKTYKGPIPNLHSLVHWINYLAEQWVTADSLSKVLLPLIKPYYYDDAETILEQRIIVMMVHLGLLRIGEHERHGTVIRMTKAGSSVVAGLAEPEYVS</sequence>
<evidence type="ECO:0008006" key="4">
    <source>
        <dbReference type="Google" id="ProtNLM"/>
    </source>
</evidence>
<accession>A0ABW5QZW2</accession>
<evidence type="ECO:0000313" key="2">
    <source>
        <dbReference type="EMBL" id="MFD2661949.1"/>
    </source>
</evidence>
<feature type="compositionally biased region" description="Basic and acidic residues" evidence="1">
    <location>
        <begin position="94"/>
        <end position="103"/>
    </location>
</feature>
<evidence type="ECO:0000313" key="3">
    <source>
        <dbReference type="Proteomes" id="UP001597493"/>
    </source>
</evidence>
<proteinExistence type="predicted"/>
<feature type="region of interest" description="Disordered" evidence="1">
    <location>
        <begin position="90"/>
        <end position="121"/>
    </location>
</feature>
<evidence type="ECO:0000256" key="1">
    <source>
        <dbReference type="SAM" id="MobiDB-lite"/>
    </source>
</evidence>
<organism evidence="2 3">
    <name type="scientific">Paenibacillus thailandensis</name>
    <dbReference type="NCBI Taxonomy" id="393250"/>
    <lineage>
        <taxon>Bacteria</taxon>
        <taxon>Bacillati</taxon>
        <taxon>Bacillota</taxon>
        <taxon>Bacilli</taxon>
        <taxon>Bacillales</taxon>
        <taxon>Paenibacillaceae</taxon>
        <taxon>Paenibacillus</taxon>
    </lineage>
</organism>
<dbReference type="EMBL" id="JBHUMY010000020">
    <property type="protein sequence ID" value="MFD2661949.1"/>
    <property type="molecule type" value="Genomic_DNA"/>
</dbReference>
<keyword evidence="3" id="KW-1185">Reference proteome</keyword>
<name>A0ABW5QZW2_9BACL</name>
<comment type="caution">
    <text evidence="2">The sequence shown here is derived from an EMBL/GenBank/DDBJ whole genome shotgun (WGS) entry which is preliminary data.</text>
</comment>
<gene>
    <name evidence="2" type="ORF">ACFSW5_16965</name>
</gene>
<dbReference type="Proteomes" id="UP001597493">
    <property type="component" value="Unassembled WGS sequence"/>
</dbReference>